<dbReference type="Proteomes" id="UP000475862">
    <property type="component" value="Unassembled WGS sequence"/>
</dbReference>
<proteinExistence type="predicted"/>
<evidence type="ECO:0000313" key="1">
    <source>
        <dbReference type="EMBL" id="KAE9538178.1"/>
    </source>
</evidence>
<keyword evidence="2" id="KW-1185">Reference proteome</keyword>
<accession>A0A6G0TSW8</accession>
<evidence type="ECO:0000313" key="2">
    <source>
        <dbReference type="Proteomes" id="UP000475862"/>
    </source>
</evidence>
<sequence>MFITNKVPNRRNWSALKHIGSKSRFKGPGARLCIKLSVFSLLVCEPVKINSSAGRHLVTPVIELVCLNSASANSSSTIVRFRSLLVRRPALLSNGESITKRLVSNADLMRIKSRSCRTSSVNLVAGKLNQSLPLILRSDTDYYVNIDLGTLGLRYKPPRHVPKPESAPPDKEVVSSMIGNQNGRPEYQTVGATIFI</sequence>
<protein>
    <submittedName>
        <fullName evidence="1">Uncharacterized protein</fullName>
    </submittedName>
</protein>
<dbReference type="AlphaFoldDB" id="A0A6G0TSW8"/>
<organism evidence="1 2">
    <name type="scientific">Aphis glycines</name>
    <name type="common">Soybean aphid</name>
    <dbReference type="NCBI Taxonomy" id="307491"/>
    <lineage>
        <taxon>Eukaryota</taxon>
        <taxon>Metazoa</taxon>
        <taxon>Ecdysozoa</taxon>
        <taxon>Arthropoda</taxon>
        <taxon>Hexapoda</taxon>
        <taxon>Insecta</taxon>
        <taxon>Pterygota</taxon>
        <taxon>Neoptera</taxon>
        <taxon>Paraneoptera</taxon>
        <taxon>Hemiptera</taxon>
        <taxon>Sternorrhyncha</taxon>
        <taxon>Aphidomorpha</taxon>
        <taxon>Aphidoidea</taxon>
        <taxon>Aphididae</taxon>
        <taxon>Aphidini</taxon>
        <taxon>Aphis</taxon>
        <taxon>Aphis</taxon>
    </lineage>
</organism>
<reference evidence="1 2" key="1">
    <citation type="submission" date="2019-08" db="EMBL/GenBank/DDBJ databases">
        <title>The genome of the soybean aphid Biotype 1, its phylome, world population structure and adaptation to the North American continent.</title>
        <authorList>
            <person name="Giordano R."/>
            <person name="Donthu R.K."/>
            <person name="Hernandez A.G."/>
            <person name="Wright C.L."/>
            <person name="Zimin A.V."/>
        </authorList>
    </citation>
    <scope>NUCLEOTIDE SEQUENCE [LARGE SCALE GENOMIC DNA]</scope>
    <source>
        <tissue evidence="1">Whole aphids</tissue>
    </source>
</reference>
<dbReference type="EMBL" id="VYZN01000017">
    <property type="protein sequence ID" value="KAE9538178.1"/>
    <property type="molecule type" value="Genomic_DNA"/>
</dbReference>
<name>A0A6G0TSW8_APHGL</name>
<comment type="caution">
    <text evidence="1">The sequence shown here is derived from an EMBL/GenBank/DDBJ whole genome shotgun (WGS) entry which is preliminary data.</text>
</comment>
<gene>
    <name evidence="1" type="ORF">AGLY_006150</name>
</gene>